<keyword evidence="1" id="KW-0694">RNA-binding</keyword>
<feature type="domain" description="RRM" evidence="3">
    <location>
        <begin position="471"/>
        <end position="542"/>
    </location>
</feature>
<evidence type="ECO:0000256" key="2">
    <source>
        <dbReference type="SAM" id="MobiDB-lite"/>
    </source>
</evidence>
<comment type="caution">
    <text evidence="4">The sequence shown here is derived from an EMBL/GenBank/DDBJ whole genome shotgun (WGS) entry which is preliminary data.</text>
</comment>
<dbReference type="PROSITE" id="PS50102">
    <property type="entry name" value="RRM"/>
    <property type="match status" value="1"/>
</dbReference>
<keyword evidence="5" id="KW-1185">Reference proteome</keyword>
<dbReference type="AlphaFoldDB" id="A0ABC9GZ87"/>
<dbReference type="InterPro" id="IPR000504">
    <property type="entry name" value="RRM_dom"/>
</dbReference>
<dbReference type="Pfam" id="PF00076">
    <property type="entry name" value="RRM_1"/>
    <property type="match status" value="1"/>
</dbReference>
<dbReference type="SMART" id="SM00360">
    <property type="entry name" value="RRM"/>
    <property type="match status" value="1"/>
</dbReference>
<dbReference type="InterPro" id="IPR035979">
    <property type="entry name" value="RBD_domain_sf"/>
</dbReference>
<proteinExistence type="predicted"/>
<dbReference type="PANTHER" id="PTHR33074">
    <property type="entry name" value="EXPRESSED PROTEIN-RELATED"/>
    <property type="match status" value="1"/>
</dbReference>
<reference evidence="4" key="1">
    <citation type="submission" date="2024-10" db="EMBL/GenBank/DDBJ databases">
        <authorList>
            <person name="Ryan C."/>
        </authorList>
    </citation>
    <scope>NUCLEOTIDE SEQUENCE [LARGE SCALE GENOMIC DNA]</scope>
</reference>
<dbReference type="SUPFAM" id="SSF54928">
    <property type="entry name" value="RNA-binding domain, RBD"/>
    <property type="match status" value="1"/>
</dbReference>
<protein>
    <recommendedName>
        <fullName evidence="3">RRM domain-containing protein</fullName>
    </recommendedName>
</protein>
<gene>
    <name evidence="4" type="ORF">URODEC1_LOCUS120263</name>
</gene>
<dbReference type="GO" id="GO:0003723">
    <property type="term" value="F:RNA binding"/>
    <property type="evidence" value="ECO:0007669"/>
    <property type="project" value="UniProtKB-UniRule"/>
</dbReference>
<dbReference type="InterPro" id="IPR011676">
    <property type="entry name" value="DUF1618"/>
</dbReference>
<evidence type="ECO:0000259" key="3">
    <source>
        <dbReference type="PROSITE" id="PS50102"/>
    </source>
</evidence>
<dbReference type="PANTHER" id="PTHR33074:SF102">
    <property type="entry name" value="DUF1618 DOMAIN-CONTAINING PROTEIN"/>
    <property type="match status" value="1"/>
</dbReference>
<dbReference type="Gene3D" id="3.30.70.330">
    <property type="match status" value="1"/>
</dbReference>
<dbReference type="InterPro" id="IPR012677">
    <property type="entry name" value="Nucleotide-bd_a/b_plait_sf"/>
</dbReference>
<dbReference type="Proteomes" id="UP001497457">
    <property type="component" value="Unassembled WGS sequence"/>
</dbReference>
<evidence type="ECO:0000256" key="1">
    <source>
        <dbReference type="PROSITE-ProRule" id="PRU00176"/>
    </source>
</evidence>
<dbReference type="EMBL" id="CAXIPR030000643">
    <property type="protein sequence ID" value="CAM0146731.1"/>
    <property type="molecule type" value="Genomic_DNA"/>
</dbReference>
<dbReference type="Pfam" id="PF07762">
    <property type="entry name" value="DUF1618"/>
    <property type="match status" value="1"/>
</dbReference>
<organism evidence="4 5">
    <name type="scientific">Urochloa decumbens</name>
    <dbReference type="NCBI Taxonomy" id="240449"/>
    <lineage>
        <taxon>Eukaryota</taxon>
        <taxon>Viridiplantae</taxon>
        <taxon>Streptophyta</taxon>
        <taxon>Embryophyta</taxon>
        <taxon>Tracheophyta</taxon>
        <taxon>Spermatophyta</taxon>
        <taxon>Magnoliopsida</taxon>
        <taxon>Liliopsida</taxon>
        <taxon>Poales</taxon>
        <taxon>Poaceae</taxon>
        <taxon>PACMAD clade</taxon>
        <taxon>Panicoideae</taxon>
        <taxon>Panicodae</taxon>
        <taxon>Paniceae</taxon>
        <taxon>Melinidinae</taxon>
        <taxon>Urochloa</taxon>
    </lineage>
</organism>
<feature type="region of interest" description="Disordered" evidence="2">
    <location>
        <begin position="577"/>
        <end position="596"/>
    </location>
</feature>
<evidence type="ECO:0000313" key="4">
    <source>
        <dbReference type="EMBL" id="CAM0146731.1"/>
    </source>
</evidence>
<evidence type="ECO:0000313" key="5">
    <source>
        <dbReference type="Proteomes" id="UP001497457"/>
    </source>
</evidence>
<accession>A0ABC9GZ87</accession>
<name>A0ABC9GZ87_9POAL</name>
<sequence>MENILPFHAASLHPPAMPDPEATTSRRRADWVLLDSVAYIADRPNGTTAQGFTDAGQAVQVSFWLADPPALSHLCVHCPGLKESDFAEVPTIVCSEKDIAIFKIHFSDGPNINVVHRGKHLYFVYKAHHEDPLLDPLRVPSPLCFGNDVFGLLPSIYGEGAFHIAVLRQRLPAKGEYDLHTFSSKTSTWSTRLAQLAPGANGEFLCHKAHKVIIVDGNTLGFVDLWDGIICCRVDDESPVLTLHHIWLPLPMHINRGMFNCASGIRDVICINGVIKFVEIANRTRPVLCEQSNDLSQNSIQHDSDLAKLANNVGDTKDAYAYDGWVAITWNRRAGSDHWIRDCEVDVNDVTVSDQRHLALPPHLSSGHSGKLAGLSKNLIVSAPTFDLQDGDIVYLMCRLETMDETACVLAINTREKTVEDLSFPTERNLYFHRTYCPYALSKHMNMAPRNRKVPCRFKERDYAKTVPNDTTILVHGFDNFVNEAQLMNVFKLFGELSGLNILTNQQASVQYVDRSCAVKAMNIMNGYKLGGKKVAISWGSNTRDKQPLQPLQAHANQCNGDADGYSQSHGYYHMQLKPTMPSNSSSSSVHQNVCGNKRMKLNVGT</sequence>